<dbReference type="EMBL" id="CACVBS010000092">
    <property type="protein sequence ID" value="CAA7270616.1"/>
    <property type="molecule type" value="Genomic_DNA"/>
</dbReference>
<sequence length="471" mass="54870">MTRSQASYPWKYRNTFFLFASPKDEKTIFTLASVCRGWQTLAWSTTALWTLICIDLDYVRDASLYEDILHRWLQRAGRQPLDIYLNIQYCADYDWEKERLCSSVVNIINQHMHRCAGLTLTIPLRLLNLFKHDADDIGHELPLHRLSIKPAFREESSAGSVSHFDMNQAIMPAPGTVSLMDCPFQNIHIDWRNVTRVNIDSFRVWECLRLLESAPQLHECTFKNLHEVDNINGLPYPKEPIIHNRLGKMEIDRLVYRYSSYGERFDALTPFLLRSACPIKFLSILETEDEDDDPVGLFDVLWSVPTLEALELHSIHLEDDFFQLLGLEGIPQAAHVVRGNEQWDFLPRLQSVHFSVFSQRLTFSWPVLYHSLSTRIACRRTEDDCPILRQFNMDLSVEKNREGHYIDQAGVDAFQRIINEDFTWRKGEKVQIYEQINSFSTTPLVRSFLVTSIFPRQRIRGAKGARSRKAL</sequence>
<gene>
    <name evidence="1" type="ORF">AAE3_LOCUS12849</name>
</gene>
<evidence type="ECO:0000313" key="1">
    <source>
        <dbReference type="EMBL" id="CAA7270616.1"/>
    </source>
</evidence>
<protein>
    <recommendedName>
        <fullName evidence="3">F-box domain-containing protein</fullName>
    </recommendedName>
</protein>
<evidence type="ECO:0008006" key="3">
    <source>
        <dbReference type="Google" id="ProtNLM"/>
    </source>
</evidence>
<evidence type="ECO:0000313" key="2">
    <source>
        <dbReference type="Proteomes" id="UP000467700"/>
    </source>
</evidence>
<name>A0A8S0X0Z1_CYCAE</name>
<dbReference type="AlphaFoldDB" id="A0A8S0X0Z1"/>
<accession>A0A8S0X0Z1</accession>
<keyword evidence="2" id="KW-1185">Reference proteome</keyword>
<organism evidence="1 2">
    <name type="scientific">Cyclocybe aegerita</name>
    <name type="common">Black poplar mushroom</name>
    <name type="synonym">Agrocybe aegerita</name>
    <dbReference type="NCBI Taxonomy" id="1973307"/>
    <lineage>
        <taxon>Eukaryota</taxon>
        <taxon>Fungi</taxon>
        <taxon>Dikarya</taxon>
        <taxon>Basidiomycota</taxon>
        <taxon>Agaricomycotina</taxon>
        <taxon>Agaricomycetes</taxon>
        <taxon>Agaricomycetidae</taxon>
        <taxon>Agaricales</taxon>
        <taxon>Agaricineae</taxon>
        <taxon>Bolbitiaceae</taxon>
        <taxon>Cyclocybe</taxon>
    </lineage>
</organism>
<dbReference type="Proteomes" id="UP000467700">
    <property type="component" value="Unassembled WGS sequence"/>
</dbReference>
<reference evidence="1 2" key="1">
    <citation type="submission" date="2020-01" db="EMBL/GenBank/DDBJ databases">
        <authorList>
            <person name="Gupta K D."/>
        </authorList>
    </citation>
    <scope>NUCLEOTIDE SEQUENCE [LARGE SCALE GENOMIC DNA]</scope>
</reference>
<comment type="caution">
    <text evidence="1">The sequence shown here is derived from an EMBL/GenBank/DDBJ whole genome shotgun (WGS) entry which is preliminary data.</text>
</comment>
<proteinExistence type="predicted"/>